<organism evidence="28 29">
    <name type="scientific">Trema orientale</name>
    <name type="common">Charcoal tree</name>
    <name type="synonym">Celtis orientalis</name>
    <dbReference type="NCBI Taxonomy" id="63057"/>
    <lineage>
        <taxon>Eukaryota</taxon>
        <taxon>Viridiplantae</taxon>
        <taxon>Streptophyta</taxon>
        <taxon>Embryophyta</taxon>
        <taxon>Tracheophyta</taxon>
        <taxon>Spermatophyta</taxon>
        <taxon>Magnoliopsida</taxon>
        <taxon>eudicotyledons</taxon>
        <taxon>Gunneridae</taxon>
        <taxon>Pentapetalae</taxon>
        <taxon>rosids</taxon>
        <taxon>fabids</taxon>
        <taxon>Rosales</taxon>
        <taxon>Cannabaceae</taxon>
        <taxon>Trema</taxon>
    </lineage>
</organism>
<dbReference type="Gene3D" id="1.20.58.1080">
    <property type="match status" value="1"/>
</dbReference>
<dbReference type="GO" id="GO:0003677">
    <property type="term" value="F:DNA binding"/>
    <property type="evidence" value="ECO:0007669"/>
    <property type="project" value="UniProtKB-KW"/>
</dbReference>
<feature type="region of interest" description="Disordered" evidence="24">
    <location>
        <begin position="1207"/>
        <end position="1254"/>
    </location>
</feature>
<comment type="cofactor">
    <cofactor evidence="2">
        <name>Mg(2+)</name>
        <dbReference type="ChEBI" id="CHEBI:18420"/>
    </cofactor>
</comment>
<dbReference type="STRING" id="63057.A0A2P5D215"/>
<evidence type="ECO:0000256" key="16">
    <source>
        <dbReference type="ARBA" id="ARBA00023163"/>
    </source>
</evidence>
<feature type="domain" description="Helicase C-terminal" evidence="27">
    <location>
        <begin position="894"/>
        <end position="1047"/>
    </location>
</feature>
<evidence type="ECO:0000256" key="2">
    <source>
        <dbReference type="ARBA" id="ARBA00001946"/>
    </source>
</evidence>
<dbReference type="Gene3D" id="3.40.50.300">
    <property type="entry name" value="P-loop containing nucleotide triphosphate hydrolases"/>
    <property type="match status" value="2"/>
</dbReference>
<dbReference type="GO" id="GO:0003724">
    <property type="term" value="F:RNA helicase activity"/>
    <property type="evidence" value="ECO:0007669"/>
    <property type="project" value="UniProtKB-EC"/>
</dbReference>
<dbReference type="GO" id="GO:0005634">
    <property type="term" value="C:nucleus"/>
    <property type="evidence" value="ECO:0007669"/>
    <property type="project" value="UniProtKB-SubCell"/>
</dbReference>
<dbReference type="GO" id="GO:0016787">
    <property type="term" value="F:hydrolase activity"/>
    <property type="evidence" value="ECO:0007669"/>
    <property type="project" value="UniProtKB-KW"/>
</dbReference>
<feature type="compositionally biased region" description="Basic and acidic residues" evidence="24">
    <location>
        <begin position="1223"/>
        <end position="1241"/>
    </location>
</feature>
<evidence type="ECO:0000313" key="29">
    <source>
        <dbReference type="Proteomes" id="UP000237000"/>
    </source>
</evidence>
<evidence type="ECO:0000256" key="12">
    <source>
        <dbReference type="ARBA" id="ARBA00022946"/>
    </source>
</evidence>
<dbReference type="PANTHER" id="PTHR12131:SF28">
    <property type="entry name" value="DEXH-BOX ATP-DEPENDENT RNA HELICASE DEXH18, MITOCHONDRIAL"/>
    <property type="match status" value="1"/>
</dbReference>
<dbReference type="InterPro" id="IPR022192">
    <property type="entry name" value="SUV3_C"/>
</dbReference>
<dbReference type="GO" id="GO:0006355">
    <property type="term" value="P:regulation of DNA-templated transcription"/>
    <property type="evidence" value="ECO:0007669"/>
    <property type="project" value="InterPro"/>
</dbReference>
<dbReference type="Pfam" id="PF18147">
    <property type="entry name" value="Suv3_C_1"/>
    <property type="match status" value="1"/>
</dbReference>
<evidence type="ECO:0000256" key="4">
    <source>
        <dbReference type="ARBA" id="ARBA00004436"/>
    </source>
</evidence>
<keyword evidence="12" id="KW-0809">Transit peptide</keyword>
<comment type="similarity">
    <text evidence="5">Belongs to the helicase family.</text>
</comment>
<dbReference type="InterPro" id="IPR056377">
    <property type="entry name" value="DExH18_N"/>
</dbReference>
<dbReference type="FunFam" id="3.40.50.300:FF:000269">
    <property type="entry name" value="ATP-dependent RNA helicase SUPV3L1, mitochondrial"/>
    <property type="match status" value="1"/>
</dbReference>
<evidence type="ECO:0000256" key="17">
    <source>
        <dbReference type="ARBA" id="ARBA00023180"/>
    </source>
</evidence>
<dbReference type="InterPro" id="IPR050699">
    <property type="entry name" value="RNA-DNA_Helicase"/>
</dbReference>
<dbReference type="Pfam" id="PF12513">
    <property type="entry name" value="SUV3_C"/>
    <property type="match status" value="1"/>
</dbReference>
<dbReference type="CDD" id="cd18805">
    <property type="entry name" value="SF2_C_suv3"/>
    <property type="match status" value="1"/>
</dbReference>
<dbReference type="InterPro" id="IPR036093">
    <property type="entry name" value="NAC_dom_sf"/>
</dbReference>
<dbReference type="FunFam" id="1.20.272.40:FF:000003">
    <property type="entry name" value="ATP-dependent RNA helicase SUV3L, mitochondrial"/>
    <property type="match status" value="1"/>
</dbReference>
<keyword evidence="15" id="KW-0496">Mitochondrion</keyword>
<dbReference type="Pfam" id="PF00271">
    <property type="entry name" value="Helicase_C"/>
    <property type="match status" value="1"/>
</dbReference>
<evidence type="ECO:0000256" key="14">
    <source>
        <dbReference type="ARBA" id="ARBA00023125"/>
    </source>
</evidence>
<dbReference type="InterPro" id="IPR044774">
    <property type="entry name" value="Suv3_DEXQc"/>
</dbReference>
<dbReference type="GO" id="GO:0042645">
    <property type="term" value="C:mitochondrial nucleoid"/>
    <property type="evidence" value="ECO:0007669"/>
    <property type="project" value="UniProtKB-SubCell"/>
</dbReference>
<evidence type="ECO:0000256" key="10">
    <source>
        <dbReference type="ARBA" id="ARBA00022806"/>
    </source>
</evidence>
<evidence type="ECO:0000259" key="25">
    <source>
        <dbReference type="PROSITE" id="PS51005"/>
    </source>
</evidence>
<evidence type="ECO:0000259" key="26">
    <source>
        <dbReference type="PROSITE" id="PS51192"/>
    </source>
</evidence>
<comment type="subunit">
    <text evidence="6">Homodimer; in free form. Component of the mitochondrial degradosome (mtEXO) complex which is a heteropentamer containing 2 copies of SUPV3L1 and 3 copies of PNPT1.</text>
</comment>
<dbReference type="GO" id="GO:0045025">
    <property type="term" value="C:mitochondrial degradosome"/>
    <property type="evidence" value="ECO:0007669"/>
    <property type="project" value="TreeGrafter"/>
</dbReference>
<dbReference type="GO" id="GO:0005524">
    <property type="term" value="F:ATP binding"/>
    <property type="evidence" value="ECO:0007669"/>
    <property type="project" value="UniProtKB-KW"/>
</dbReference>
<dbReference type="AlphaFoldDB" id="A0A2P5D215"/>
<protein>
    <recommendedName>
        <fullName evidence="22">ATP-dependent RNA helicase SUV3L, mitochondrial</fullName>
        <ecNumber evidence="7">3.6.4.13</ecNumber>
    </recommendedName>
    <alternativeName>
        <fullName evidence="23">Protein SUPPRESSOR OF VAR 3-like</fullName>
    </alternativeName>
</protein>
<keyword evidence="13" id="KW-0805">Transcription regulation</keyword>
<dbReference type="Gene3D" id="1.20.272.40">
    <property type="match status" value="1"/>
</dbReference>
<feature type="compositionally biased region" description="Basic residues" evidence="24">
    <location>
        <begin position="1242"/>
        <end position="1254"/>
    </location>
</feature>
<evidence type="ECO:0000256" key="24">
    <source>
        <dbReference type="SAM" id="MobiDB-lite"/>
    </source>
</evidence>
<dbReference type="OrthoDB" id="6692397at2759"/>
<keyword evidence="14" id="KW-0238">DNA-binding</keyword>
<dbReference type="FunFam" id="3.40.50.300:FF:000957">
    <property type="entry name" value="ATP-dependent RNA helicase SUV3L, mitochondrial"/>
    <property type="match status" value="1"/>
</dbReference>
<comment type="catalytic activity">
    <reaction evidence="20">
        <text>ATP + H2O = ADP + phosphate + H(+)</text>
        <dbReference type="Rhea" id="RHEA:13065"/>
        <dbReference type="ChEBI" id="CHEBI:15377"/>
        <dbReference type="ChEBI" id="CHEBI:15378"/>
        <dbReference type="ChEBI" id="CHEBI:30616"/>
        <dbReference type="ChEBI" id="CHEBI:43474"/>
        <dbReference type="ChEBI" id="CHEBI:456216"/>
        <dbReference type="EC" id="3.6.4.13"/>
    </reaction>
</comment>
<dbReference type="FunFam" id="1.20.58.1080:FF:000002">
    <property type="entry name" value="DExH-box ATP-dependent RNA helicase DExH18 mitochondrial"/>
    <property type="match status" value="1"/>
</dbReference>
<dbReference type="InterPro" id="IPR041082">
    <property type="entry name" value="Suv3_C_1"/>
</dbReference>
<feature type="domain" description="NAC" evidence="25">
    <location>
        <begin position="14"/>
        <end position="173"/>
    </location>
</feature>
<dbReference type="Pfam" id="PF22527">
    <property type="entry name" value="DEXQc_Suv3"/>
    <property type="match status" value="1"/>
</dbReference>
<sequence>MEEKNDMDKIDDVMLPGFRFHPTDEELVGFYLISKVEQRPLPIELIKQVDIYKYDPWDLPKELATTGEKEWYFYCPRDRKYRNSARPNRVTGAGFWKATGTDRPIYSSDGTKCIGLKKSLVFYRGRAAKGMKTDWMMHEFRLPSLPDSAPPKKLLDKSFPAHDSWAICRIFKKTNSMAQRALSYSWMSPIPVIAQAEILTQGANSTQFSPEKIQLCCNGDCQQQQPSLSTATFSAPDISPYRPINPFSSGEIPNGFVFSPPEVSGQTKSTVDSSSMVMNHAMIGNLSNGSESVEEFSGFSISLPHDNMQGNNMDTTEEDLAGLKKNQGAVVVNNQWGAIRSIGFPFSLPPNDNTWKPNLLWDSDSPPCPRYHAGTGTLSHLGSRGILNDPVEERSLGIRWVLPPPLPPPLPPVALGALFPSLSVSEEPLTFSQCKSMARGPASSLFRFYASKKNVSRIRVLLCNQYLTSFGQHERLVTQNLSPSPFSEVPNRPFFTSLVGLNRQGLLSRRENYLGSDAFDVKPFSSVVEDGDEDLNENSERSKVLVDSVSEFDADVGKVIDFAVENGVNHKDSRIFDEKCSVGENCDSTMVELENGAGNAESYVHVAYRDPVELYRELRNAEKAAKQRRSDWETLREIFSLLGKSGWASDQALAIYIGRAFFPTAVGKFRNFFFKKCSADLAKYLVSLGPSDGAVKFLFPIFVEFCLEEFPDEIKQFRGMVSSADLTQPHTWFPFARAMRRKIIYHCGPTNSGKTYNALQSFMEAKKGIYCSPLRLLAMEVFDKVNALGVYCSLLTGQEKKFVPFSNHVACTVEMVSTDDMYDVAVIDEIQMMADPHRGYAWTRALLGLKADEIHLCGDPSVLNIVRKICSDTGDELCEQHYERFKPLVVEAKTLLGDLRNVRSGDCVVAFSRREIFEVKLAIEKHTEHRCCVIYGALPPETRRQQANLFNDQDNEFDVLVASDAVGMGLNLNIRRVVFYTLSKYNGDKIVPVPASQVKQIAGRAGRRGSRYPDGLTTTLHLNDLDYLIECLKQPFDDVKKIGLFPFFEQVELFAGQLPNITFCQLLEKFGENCRLDGSYFLCRHDHIKKVANMLEKVQSLSLEDRFNFCFAPVNIRDPKAMYHLLKFASAYSQSVPVNIYMGMPRGSASNDKELLDLETKHQVLSMYLWLSQHFKRDNFPYVKKAEAMATDIADLLGKSLIKANWKPEVRNPGKPKPQQKADGYERPRSLIKQYEKERHGKFVQHKHSEKVAT</sequence>
<evidence type="ECO:0000256" key="20">
    <source>
        <dbReference type="ARBA" id="ARBA00047984"/>
    </source>
</evidence>
<keyword evidence="9" id="KW-0378">Hydrolase</keyword>
<evidence type="ECO:0000256" key="19">
    <source>
        <dbReference type="ARBA" id="ARBA00023271"/>
    </source>
</evidence>
<keyword evidence="11" id="KW-0067">ATP-binding</keyword>
<dbReference type="InterPro" id="IPR014001">
    <property type="entry name" value="Helicase_ATP-bd"/>
</dbReference>
<dbReference type="Pfam" id="PF23703">
    <property type="entry name" value="DExH18_N"/>
    <property type="match status" value="1"/>
</dbReference>
<evidence type="ECO:0000259" key="27">
    <source>
        <dbReference type="PROSITE" id="PS51194"/>
    </source>
</evidence>
<evidence type="ECO:0000256" key="11">
    <source>
        <dbReference type="ARBA" id="ARBA00022840"/>
    </source>
</evidence>
<dbReference type="CDD" id="cd17913">
    <property type="entry name" value="DEXQc_Suv3"/>
    <property type="match status" value="1"/>
</dbReference>
<keyword evidence="16" id="KW-0804">Transcription</keyword>
<dbReference type="InterPro" id="IPR003441">
    <property type="entry name" value="NAC-dom"/>
</dbReference>
<dbReference type="GO" id="GO:0000965">
    <property type="term" value="P:mitochondrial RNA 3'-end processing"/>
    <property type="evidence" value="ECO:0007669"/>
    <property type="project" value="TreeGrafter"/>
</dbReference>
<keyword evidence="17" id="KW-0325">Glycoprotein</keyword>
<dbReference type="FunCoup" id="A0A2P5D215">
    <property type="interactions" value="2649"/>
</dbReference>
<dbReference type="SMART" id="SM00490">
    <property type="entry name" value="HELICc"/>
    <property type="match status" value="1"/>
</dbReference>
<proteinExistence type="inferred from homology"/>
<reference evidence="29" key="1">
    <citation type="submission" date="2016-06" db="EMBL/GenBank/DDBJ databases">
        <title>Parallel loss of symbiosis genes in relatives of nitrogen-fixing non-legume Parasponia.</title>
        <authorList>
            <person name="Van Velzen R."/>
            <person name="Holmer R."/>
            <person name="Bu F."/>
            <person name="Rutten L."/>
            <person name="Van Zeijl A."/>
            <person name="Liu W."/>
            <person name="Santuari L."/>
            <person name="Cao Q."/>
            <person name="Sharma T."/>
            <person name="Shen D."/>
            <person name="Roswanjaya Y."/>
            <person name="Wardhani T."/>
            <person name="Kalhor M.S."/>
            <person name="Jansen J."/>
            <person name="Van den Hoogen J."/>
            <person name="Gungor B."/>
            <person name="Hartog M."/>
            <person name="Hontelez J."/>
            <person name="Verver J."/>
            <person name="Yang W.-C."/>
            <person name="Schijlen E."/>
            <person name="Repin R."/>
            <person name="Schilthuizen M."/>
            <person name="Schranz E."/>
            <person name="Heidstra R."/>
            <person name="Miyata K."/>
            <person name="Fedorova E."/>
            <person name="Kohlen W."/>
            <person name="Bisseling T."/>
            <person name="Smit S."/>
            <person name="Geurts R."/>
        </authorList>
    </citation>
    <scope>NUCLEOTIDE SEQUENCE [LARGE SCALE GENOMIC DNA]</scope>
    <source>
        <strain evidence="29">cv. RG33-2</strain>
    </source>
</reference>
<dbReference type="PROSITE" id="PS51194">
    <property type="entry name" value="HELICASE_CTER"/>
    <property type="match status" value="1"/>
</dbReference>
<dbReference type="PANTHER" id="PTHR12131">
    <property type="entry name" value="ATP-DEPENDENT RNA AND DNA HELICASE"/>
    <property type="match status" value="1"/>
</dbReference>
<dbReference type="FunFam" id="2.170.150.80:FF:000007">
    <property type="entry name" value="NAC domain-containing protein 35"/>
    <property type="match status" value="1"/>
</dbReference>
<evidence type="ECO:0000256" key="8">
    <source>
        <dbReference type="ARBA" id="ARBA00022741"/>
    </source>
</evidence>
<comment type="cofactor">
    <cofactor evidence="1">
        <name>Mn(2+)</name>
        <dbReference type="ChEBI" id="CHEBI:29035"/>
    </cofactor>
</comment>
<dbReference type="InterPro" id="IPR055206">
    <property type="entry name" value="DEXQc_SUV3"/>
</dbReference>
<accession>A0A2P5D215</accession>
<dbReference type="Proteomes" id="UP000237000">
    <property type="component" value="Unassembled WGS sequence"/>
</dbReference>
<evidence type="ECO:0000256" key="5">
    <source>
        <dbReference type="ARBA" id="ARBA00008708"/>
    </source>
</evidence>
<keyword evidence="19" id="KW-1135">Mitochondrion nucleoid</keyword>
<evidence type="ECO:0000256" key="22">
    <source>
        <dbReference type="ARBA" id="ARBA00072220"/>
    </source>
</evidence>
<name>A0A2P5D215_TREOI</name>
<dbReference type="InterPro" id="IPR001650">
    <property type="entry name" value="Helicase_C-like"/>
</dbReference>
<comment type="subcellular location">
    <subcellularLocation>
        <location evidence="4">Mitochondrion matrix</location>
        <location evidence="4">Mitochondrion nucleoid</location>
    </subcellularLocation>
    <subcellularLocation>
        <location evidence="3">Nucleus</location>
    </subcellularLocation>
</comment>
<evidence type="ECO:0000256" key="18">
    <source>
        <dbReference type="ARBA" id="ARBA00023242"/>
    </source>
</evidence>
<dbReference type="GO" id="GO:0099402">
    <property type="term" value="P:plant organ development"/>
    <property type="evidence" value="ECO:0007669"/>
    <property type="project" value="UniProtKB-ARBA"/>
</dbReference>
<evidence type="ECO:0000256" key="3">
    <source>
        <dbReference type="ARBA" id="ARBA00004123"/>
    </source>
</evidence>
<keyword evidence="29" id="KW-1185">Reference proteome</keyword>
<evidence type="ECO:0000256" key="15">
    <source>
        <dbReference type="ARBA" id="ARBA00023128"/>
    </source>
</evidence>
<dbReference type="PROSITE" id="PS51005">
    <property type="entry name" value="NAC"/>
    <property type="match status" value="1"/>
</dbReference>
<keyword evidence="10" id="KW-0347">Helicase</keyword>
<dbReference type="InterPro" id="IPR027417">
    <property type="entry name" value="P-loop_NTPase"/>
</dbReference>
<evidence type="ECO:0000256" key="13">
    <source>
        <dbReference type="ARBA" id="ARBA00023015"/>
    </source>
</evidence>
<evidence type="ECO:0000256" key="9">
    <source>
        <dbReference type="ARBA" id="ARBA00022801"/>
    </source>
</evidence>
<keyword evidence="18" id="KW-0539">Nucleus</keyword>
<feature type="domain" description="Helicase ATP-binding" evidence="26">
    <location>
        <begin position="735"/>
        <end position="851"/>
    </location>
</feature>
<dbReference type="Pfam" id="PF02365">
    <property type="entry name" value="NAM"/>
    <property type="match status" value="1"/>
</dbReference>
<gene>
    <name evidence="28" type="primary">TorNAC41</name>
    <name evidence="28" type="ORF">TorRG33x02_264960</name>
</gene>
<keyword evidence="8" id="KW-0547">Nucleotide-binding</keyword>
<dbReference type="InParanoid" id="A0A2P5D215"/>
<comment type="similarity">
    <text evidence="21">Belongs to the DExH box helicase family.</text>
</comment>
<dbReference type="PROSITE" id="PS51192">
    <property type="entry name" value="HELICASE_ATP_BIND_1"/>
    <property type="match status" value="1"/>
</dbReference>
<evidence type="ECO:0000256" key="23">
    <source>
        <dbReference type="ARBA" id="ARBA00080791"/>
    </source>
</evidence>
<evidence type="ECO:0000256" key="6">
    <source>
        <dbReference type="ARBA" id="ARBA00011661"/>
    </source>
</evidence>
<dbReference type="EMBL" id="JXTC01000305">
    <property type="protein sequence ID" value="PON67323.1"/>
    <property type="molecule type" value="Genomic_DNA"/>
</dbReference>
<evidence type="ECO:0000256" key="21">
    <source>
        <dbReference type="ARBA" id="ARBA00060772"/>
    </source>
</evidence>
<comment type="caution">
    <text evidence="28">The sequence shown here is derived from an EMBL/GenBank/DDBJ whole genome shotgun (WGS) entry which is preliminary data.</text>
</comment>
<dbReference type="SUPFAM" id="SSF101941">
    <property type="entry name" value="NAC domain"/>
    <property type="match status" value="1"/>
</dbReference>
<evidence type="ECO:0000256" key="7">
    <source>
        <dbReference type="ARBA" id="ARBA00012552"/>
    </source>
</evidence>
<evidence type="ECO:0000256" key="1">
    <source>
        <dbReference type="ARBA" id="ARBA00001936"/>
    </source>
</evidence>
<dbReference type="SUPFAM" id="SSF52540">
    <property type="entry name" value="P-loop containing nucleoside triphosphate hydrolases"/>
    <property type="match status" value="1"/>
</dbReference>
<dbReference type="EC" id="3.6.4.13" evidence="7"/>
<evidence type="ECO:0000313" key="28">
    <source>
        <dbReference type="EMBL" id="PON67323.1"/>
    </source>
</evidence>
<dbReference type="Gene3D" id="2.170.150.80">
    <property type="entry name" value="NAC domain"/>
    <property type="match status" value="1"/>
</dbReference>